<evidence type="ECO:0000313" key="5">
    <source>
        <dbReference type="EMBL" id="CAE2281612.1"/>
    </source>
</evidence>
<feature type="compositionally biased region" description="Low complexity" evidence="3">
    <location>
        <begin position="1039"/>
        <end position="1057"/>
    </location>
</feature>
<feature type="domain" description="TOG" evidence="4">
    <location>
        <begin position="1793"/>
        <end position="2017"/>
    </location>
</feature>
<reference evidence="5" key="1">
    <citation type="submission" date="2021-01" db="EMBL/GenBank/DDBJ databases">
        <authorList>
            <person name="Corre E."/>
            <person name="Pelletier E."/>
            <person name="Niang G."/>
            <person name="Scheremetjew M."/>
            <person name="Finn R."/>
            <person name="Kale V."/>
            <person name="Holt S."/>
            <person name="Cochrane G."/>
            <person name="Meng A."/>
            <person name="Brown T."/>
            <person name="Cohen L."/>
        </authorList>
    </citation>
    <scope>NUCLEOTIDE SEQUENCE</scope>
    <source>
        <strain evidence="5">Isolate 1302-5</strain>
    </source>
</reference>
<dbReference type="InterPro" id="IPR021133">
    <property type="entry name" value="HEAT_type_2"/>
</dbReference>
<feature type="compositionally biased region" description="Acidic residues" evidence="3">
    <location>
        <begin position="14"/>
        <end position="35"/>
    </location>
</feature>
<dbReference type="InterPro" id="IPR057546">
    <property type="entry name" value="HEAT_GCN1"/>
</dbReference>
<evidence type="ECO:0000259" key="4">
    <source>
        <dbReference type="SMART" id="SM01349"/>
    </source>
</evidence>
<feature type="region of interest" description="Disordered" evidence="3">
    <location>
        <begin position="688"/>
        <end position="711"/>
    </location>
</feature>
<protein>
    <recommendedName>
        <fullName evidence="4">TOG domain-containing protein</fullName>
    </recommendedName>
</protein>
<dbReference type="InterPro" id="IPR011989">
    <property type="entry name" value="ARM-like"/>
</dbReference>
<feature type="compositionally biased region" description="Basic and acidic residues" evidence="3">
    <location>
        <begin position="1615"/>
        <end position="1624"/>
    </location>
</feature>
<evidence type="ECO:0000256" key="1">
    <source>
        <dbReference type="ARBA" id="ARBA00022737"/>
    </source>
</evidence>
<dbReference type="SMART" id="SM01349">
    <property type="entry name" value="TOG"/>
    <property type="match status" value="2"/>
</dbReference>
<feature type="repeat" description="HEAT" evidence="2">
    <location>
        <begin position="1961"/>
        <end position="1998"/>
    </location>
</feature>
<dbReference type="InterPro" id="IPR016024">
    <property type="entry name" value="ARM-type_fold"/>
</dbReference>
<gene>
    <name evidence="5" type="ORF">OAUR00152_LOCUS37931</name>
</gene>
<dbReference type="PANTHER" id="PTHR23346:SF7">
    <property type="entry name" value="STALLED RIBOSOME SENSOR GCN1"/>
    <property type="match status" value="1"/>
</dbReference>
<proteinExistence type="predicted"/>
<accession>A0A7S4K240</accession>
<dbReference type="Pfam" id="PF25801">
    <property type="entry name" value="HEAT_GCN1_C_2"/>
    <property type="match status" value="1"/>
</dbReference>
<dbReference type="GO" id="GO:0006417">
    <property type="term" value="P:regulation of translation"/>
    <property type="evidence" value="ECO:0007669"/>
    <property type="project" value="TreeGrafter"/>
</dbReference>
<dbReference type="Pfam" id="PF24984">
    <property type="entry name" value="HEAT_EF3_GNC1"/>
    <property type="match status" value="1"/>
</dbReference>
<feature type="repeat" description="HEAT" evidence="2">
    <location>
        <begin position="1882"/>
        <end position="1918"/>
    </location>
</feature>
<feature type="compositionally biased region" description="Low complexity" evidence="3">
    <location>
        <begin position="700"/>
        <end position="711"/>
    </location>
</feature>
<feature type="domain" description="TOG" evidence="4">
    <location>
        <begin position="2702"/>
        <end position="2939"/>
    </location>
</feature>
<feature type="compositionally biased region" description="Basic and acidic residues" evidence="3">
    <location>
        <begin position="881"/>
        <end position="907"/>
    </location>
</feature>
<organism evidence="5">
    <name type="scientific">Odontella aurita</name>
    <dbReference type="NCBI Taxonomy" id="265563"/>
    <lineage>
        <taxon>Eukaryota</taxon>
        <taxon>Sar</taxon>
        <taxon>Stramenopiles</taxon>
        <taxon>Ochrophyta</taxon>
        <taxon>Bacillariophyta</taxon>
        <taxon>Mediophyceae</taxon>
        <taxon>Biddulphiophycidae</taxon>
        <taxon>Eupodiscales</taxon>
        <taxon>Odontellaceae</taxon>
        <taxon>Odontella</taxon>
    </lineage>
</organism>
<dbReference type="EMBL" id="HBKQ01055402">
    <property type="protein sequence ID" value="CAE2281612.1"/>
    <property type="molecule type" value="Transcribed_RNA"/>
</dbReference>
<dbReference type="PROSITE" id="PS50077">
    <property type="entry name" value="HEAT_REPEAT"/>
    <property type="match status" value="4"/>
</dbReference>
<dbReference type="SUPFAM" id="SSF48371">
    <property type="entry name" value="ARM repeat"/>
    <property type="match status" value="2"/>
</dbReference>
<dbReference type="Gene3D" id="1.25.10.10">
    <property type="entry name" value="Leucine-rich Repeat Variant"/>
    <property type="match status" value="4"/>
</dbReference>
<feature type="region of interest" description="Disordered" evidence="3">
    <location>
        <begin position="1038"/>
        <end position="1077"/>
    </location>
</feature>
<feature type="compositionally biased region" description="Basic and acidic residues" evidence="3">
    <location>
        <begin position="1593"/>
        <end position="1602"/>
    </location>
</feature>
<feature type="compositionally biased region" description="Low complexity" evidence="3">
    <location>
        <begin position="1580"/>
        <end position="1589"/>
    </location>
</feature>
<dbReference type="GO" id="GO:0019887">
    <property type="term" value="F:protein kinase regulator activity"/>
    <property type="evidence" value="ECO:0007669"/>
    <property type="project" value="TreeGrafter"/>
</dbReference>
<feature type="repeat" description="HEAT" evidence="2">
    <location>
        <begin position="2239"/>
        <end position="2276"/>
    </location>
</feature>
<dbReference type="InterPro" id="IPR034085">
    <property type="entry name" value="TOG"/>
</dbReference>
<evidence type="ECO:0000256" key="2">
    <source>
        <dbReference type="PROSITE-ProRule" id="PRU00103"/>
    </source>
</evidence>
<evidence type="ECO:0000256" key="3">
    <source>
        <dbReference type="SAM" id="MobiDB-lite"/>
    </source>
</evidence>
<dbReference type="PANTHER" id="PTHR23346">
    <property type="entry name" value="TRANSLATIONAL ACTIVATOR GCN1-RELATED"/>
    <property type="match status" value="1"/>
</dbReference>
<dbReference type="GO" id="GO:0034198">
    <property type="term" value="P:cellular response to amino acid starvation"/>
    <property type="evidence" value="ECO:0007669"/>
    <property type="project" value="TreeGrafter"/>
</dbReference>
<keyword evidence="1" id="KW-0677">Repeat</keyword>
<feature type="region of interest" description="Disordered" evidence="3">
    <location>
        <begin position="1529"/>
        <end position="1624"/>
    </location>
</feature>
<feature type="region of interest" description="Disordered" evidence="3">
    <location>
        <begin position="1"/>
        <end position="39"/>
    </location>
</feature>
<dbReference type="Pfam" id="PF24987">
    <property type="entry name" value="HEAT_EF3_N"/>
    <property type="match status" value="1"/>
</dbReference>
<feature type="region of interest" description="Disordered" evidence="3">
    <location>
        <begin position="877"/>
        <end position="951"/>
    </location>
</feature>
<feature type="compositionally biased region" description="Low complexity" evidence="3">
    <location>
        <begin position="929"/>
        <end position="938"/>
    </location>
</feature>
<name>A0A7S4K240_9STRA</name>
<feature type="repeat" description="HEAT" evidence="2">
    <location>
        <begin position="2081"/>
        <end position="2119"/>
    </location>
</feature>
<dbReference type="Pfam" id="PF23271">
    <property type="entry name" value="HEAT_GCN1"/>
    <property type="match status" value="1"/>
</dbReference>
<sequence length="3117" mass="325456">MPGDDEHASSGGEETPDDVSESEEESEEEEEDDAPVPDLRRSVLLLASARLDGAAPPVRSRAADDARTAVRKGGDGALEKLGGKLGLNAVESCPPSSARARRRLSSLLADILVLRAIKNGDAASSVDPCLNGIARSLCILLASGRGGGSPALVEEISREGLGHLDPGSDAADAIAAAFLDAASKLGGKAKKPLFGPALSLAAGLYGGSGADPARRKEMAEAFVQAALSGGGTAGFASLGDVALSAPYLASSLTQSEFDDFVAPAMGLKLRAKPDAVIGTAGAIFSALASSSSSKIDATSHVEGETKLLAAGTKQLRSSKSESRDAASSLLSSLASLSGSGPHGKGGPLESVAGAIGDALAGKSPATALSTPEMRRGGYAALDRIGAELLEGTEGEGEEGEASPVVESVADAVAGAVSAALGKEKDVEAVASLSSSTGVRRGKGGKAGENAAVAAPAFGMSALVTAMALSKRLGSKGGKGYSAALSYLSEPVVKAAATKGAPSAALSASFRFRLGSLLISPRGDDLAESVILDMFRADKKVEAGLAAMVDASAKKHAAADAVAQVDGLIAVHILLIRSASAKSAPALPASAVKALDAGSSAALSGKKASFLYGSAMIDAAATDAVVGRLLHRVIAAYVKYQSKRADEGGASSASEGIVRSAKSKKDGASSYSAAARTLARCACNPYPHRRQGGGAGGGGRKSSSSSAPSPSSAVATSVQTVLTYSPLSADARGALLSALFSSVNTLSGHDASVTASLGSSREAREAYHPVDETYAKLPVVRGRCAVTSSHRNYDPNSARRIAAVLAGHGPGGRMSGRDLAKAMVLSHAGTTQKSTGSRQREALMTYTIGMIREVVAPLAKENNSIIAEIAELMASCASSSSLEKKKDDKIDGEEGAKEEEKMLEDAKPKGKAKAASVAGRKGKPQDAKKPSSSSSSSSKKAAEGGGSDDEGDSLISAVLHESALSLLTTLGGIAGNFDPQFDDPEDEDNEPYVLARKLCVDEVCPRLREQLDGSAVRVAKLTEEEVDLYRSPEGILFKPAGGDSEAGEAATASAAGGASDKGKNAEKKRGKGRKAKGDFGAGFEEEEWERQMKKELAAKKKKAAPPAAAKVARALAPEEKKLLAAQTRDRRQIRSILEGEYARCLAAVGALVGSEIEVGNACLPGLASAVTRAACLAERGCPATDRLPKLRDAANDALTSLAGCVYEIDEAHASTLARALVIAHRPMAGKAKAGAGPGAAKTDAAAPLTVSPLPSPCAPAACAVFEMDDVGEALSGPSFVLLFPVLRSALSGPRTAPGTEGALRVLHRHCPLLSGDDADPSIRPLRRDMASAVLELLAHDRSQTFNDPTPVEALVDCYSYEEGTKPSAGDLAPLLDERGALGGKNCRSASMEALGSVAGRNPRLIKTNPLVENRIWLNCFEKDAHVKDAARRAWRVAHGVSASDDGDALPPPSKMYAMTLLPLLNHSDESVAAAASDAFARGMGMHPDTASKNAVRLCGNFIEAYPTASDDGGNGAAAAAVAPSASAKPVKPIAAPAPKKKPTKKISTGLPKKTTKKSVLGGGNISAIGTGVGKPKKKTTSKATQKKIAALAPKQKERTHVDLESQFLQAPGASSKKKDEIKDDESKVSTRRGVLGTVSSLSDPIAGVTLDLDVLKMLTTFLVSYGLADGNEGVRTKARDSLRDAVATHGAGDEAIAFLLPHFEAVLGTGQADETGLGSLSKERVPRDVQASDRRKEGVVVALGSAALHLKGDENLDKIDGTIDMLLAAFKTPSEDVQSSVALCLSKLMKKGHTQARLADILNDLMKDCLHGDMLASRRGAAYGISAAVKGSGIASLKKYEVVKRLEEACASGSTESKEGALFAIELLSGRLGLLFEPYVIVLLPSLLKSFSDPSDHVRNAASHAAGLIMSKLSAHGVKLVMPAVLTSFDDPSWRTKQASIHILGAMSHCAPKQLASCLPKVVPKLTEAFSDTHPKVRGSAEEALGEIIKVIRNPEISSISPVLLQALIDPAQGTLKALETLIETEFLHAIDAPSLALIVPVIHRGLRDRAATTKRYGALIAGNICTMINDPRDFVPYLPILLPDLKVVLLDPIPDVRSTSAKALGSLTRSLGEATFPELRPWLLDTLKIEKGTSVERSGAAQGLTEVLIAGGTRTVEAVLTDEILPLRSHPQAATREGVLWVLTFLPSSMGQGFAPFIDASLPALLSGLADESEPVRDVALRAGRVMVRSHGKSHIDKILPPLEKGLSDDDHRIRVSSLTLLGDLLSMLGGTKVVKGEADTQDDIRQAERAQAQIALVLGSETRKRLLSELYLARSDTAAVVRQIAVQVWKTFVSVTPRTLREILGVLVGQIIDALASGHPERTQVAGRCLGDVVGKLGDAVLPEIIPVLRDSLYRGDEHTRRGVCVGLNEVISCSSKQHIDKYLDILVKAVQDALCDEDEGVRELGASCFQSLYSTVGNRAMDEVVPVLLIAMESGGDDEHAKARALNGLTGILSIRSRELLPYLIPRLLQRPITESHADALGSIAGVTGGTIHMHFSSIIPTLIFELASFYGENLDDDEKRREEGIRSCARQICGNVDDTGVNWLISEIVSKCSSDKDGVRKESCWMIQVVVEERKAQADFYEQIPIMYRELLYRLNDESKDVLKAASAALGAMSKNVPAEELVNHIEFIRNLIASMVSDARRRKGGVGDGEFLLPGFNMPKGLEPLLPVYQRGILYGSASIREVSASGLGELMNITASKYLAGPFIIKMTGPLLRIVGDRNPSEVKIAIITTLGLILTKGGPALRAFVPQFQTTFVKALSDPSRQVRIEAIKALALLMPLSTRLDPLIKELVASSLGKGPSSAAEMAGAVAVQTATLEALSVVLRNGGKKAKLPESIPSALEASKVLLTHEDEGVREGAAKVMGASCGLLGEDVASDVVNEVILAGSSKDAGEKKHGRVCGCHRIMASPVGSELGDDLHGQMMKLAKALTKDENATVRGAACVAVGAAIGSAEDSSACLANVESSLLKCMDPKELMEVHQALALGLCTAVHMKSGVFDGKEGLAIMKAALKLAMSGTQRVQFAFNDFLWLALRVEEGDGGLEEFANIANFEDSKAMKSVYSKVLVRIKKVDLDD</sequence>
<dbReference type="GO" id="GO:0005829">
    <property type="term" value="C:cytosol"/>
    <property type="evidence" value="ECO:0007669"/>
    <property type="project" value="TreeGrafter"/>
</dbReference>